<dbReference type="Gene3D" id="3.30.720.110">
    <property type="match status" value="1"/>
</dbReference>
<organism evidence="2 3">
    <name type="scientific">Sandaracinobacter neustonicus</name>
    <dbReference type="NCBI Taxonomy" id="1715348"/>
    <lineage>
        <taxon>Bacteria</taxon>
        <taxon>Pseudomonadati</taxon>
        <taxon>Pseudomonadota</taxon>
        <taxon>Alphaproteobacteria</taxon>
        <taxon>Sphingomonadales</taxon>
        <taxon>Sphingosinicellaceae</taxon>
        <taxon>Sandaracinobacter</taxon>
    </lineage>
</organism>
<dbReference type="PANTHER" id="PTHR34109:SF1">
    <property type="entry name" value="VOC DOMAIN-CONTAINING PROTEIN"/>
    <property type="match status" value="1"/>
</dbReference>
<evidence type="ECO:0000313" key="2">
    <source>
        <dbReference type="EMBL" id="TPE62242.1"/>
    </source>
</evidence>
<accession>A0A501XNJ5</accession>
<dbReference type="InterPro" id="IPR004360">
    <property type="entry name" value="Glyas_Fos-R_dOase_dom"/>
</dbReference>
<sequence>MTDAANLPTPKLTPHLCVAGASDAIDFYTRALGATELFRLPGPDGRLMHASLLVNGAMLMLNDEYPEMGGLGPKARGGTSVTMHLHVPDVDAAVARAVDAGARLVMPVADMFWGDRYGLIEDPFGHQWSFATPVRSVSPEEMQEAVSKMGG</sequence>
<dbReference type="Pfam" id="PF00903">
    <property type="entry name" value="Glyoxalase"/>
    <property type="match status" value="1"/>
</dbReference>
<evidence type="ECO:0000313" key="3">
    <source>
        <dbReference type="Proteomes" id="UP000319897"/>
    </source>
</evidence>
<gene>
    <name evidence="2" type="ORF">FJQ54_06850</name>
</gene>
<dbReference type="CDD" id="cd07246">
    <property type="entry name" value="VOC_like"/>
    <property type="match status" value="1"/>
</dbReference>
<dbReference type="Gene3D" id="3.30.720.120">
    <property type="match status" value="1"/>
</dbReference>
<dbReference type="AlphaFoldDB" id="A0A501XNJ5"/>
<dbReference type="PANTHER" id="PTHR34109">
    <property type="entry name" value="BNAUNNG04460D PROTEIN-RELATED"/>
    <property type="match status" value="1"/>
</dbReference>
<dbReference type="RefSeq" id="WP_140927667.1">
    <property type="nucleotide sequence ID" value="NZ_VFSU01000019.1"/>
</dbReference>
<dbReference type="InterPro" id="IPR037523">
    <property type="entry name" value="VOC_core"/>
</dbReference>
<reference evidence="2 3" key="1">
    <citation type="submission" date="2019-06" db="EMBL/GenBank/DDBJ databases">
        <authorList>
            <person name="Lee I."/>
            <person name="Jang G.I."/>
            <person name="Hwang C.Y."/>
        </authorList>
    </citation>
    <scope>NUCLEOTIDE SEQUENCE [LARGE SCALE GENOMIC DNA]</scope>
    <source>
        <strain evidence="2 3">PAMC 28131</strain>
    </source>
</reference>
<dbReference type="EMBL" id="VFSU01000019">
    <property type="protein sequence ID" value="TPE62242.1"/>
    <property type="molecule type" value="Genomic_DNA"/>
</dbReference>
<evidence type="ECO:0000259" key="1">
    <source>
        <dbReference type="PROSITE" id="PS51819"/>
    </source>
</evidence>
<protein>
    <submittedName>
        <fullName evidence="2">VOC family protein</fullName>
    </submittedName>
</protein>
<dbReference type="OrthoDB" id="9795306at2"/>
<dbReference type="Proteomes" id="UP000319897">
    <property type="component" value="Unassembled WGS sequence"/>
</dbReference>
<dbReference type="PROSITE" id="PS51819">
    <property type="entry name" value="VOC"/>
    <property type="match status" value="1"/>
</dbReference>
<feature type="domain" description="VOC" evidence="1">
    <location>
        <begin position="9"/>
        <end position="133"/>
    </location>
</feature>
<dbReference type="InterPro" id="IPR029068">
    <property type="entry name" value="Glyas_Bleomycin-R_OHBP_Dase"/>
</dbReference>
<keyword evidence="3" id="KW-1185">Reference proteome</keyword>
<proteinExistence type="predicted"/>
<name>A0A501XNJ5_9SPHN</name>
<comment type="caution">
    <text evidence="2">The sequence shown here is derived from an EMBL/GenBank/DDBJ whole genome shotgun (WGS) entry which is preliminary data.</text>
</comment>
<dbReference type="SUPFAM" id="SSF54593">
    <property type="entry name" value="Glyoxalase/Bleomycin resistance protein/Dihydroxybiphenyl dioxygenase"/>
    <property type="match status" value="1"/>
</dbReference>